<dbReference type="InterPro" id="IPR003661">
    <property type="entry name" value="HisK_dim/P_dom"/>
</dbReference>
<dbReference type="InterPro" id="IPR036097">
    <property type="entry name" value="HisK_dim/P_sf"/>
</dbReference>
<dbReference type="CDD" id="cd00082">
    <property type="entry name" value="HisKA"/>
    <property type="match status" value="1"/>
</dbReference>
<dbReference type="InterPro" id="IPR050736">
    <property type="entry name" value="Sensor_HK_Regulatory"/>
</dbReference>
<evidence type="ECO:0000256" key="6">
    <source>
        <dbReference type="ARBA" id="ARBA00023012"/>
    </source>
</evidence>
<organism evidence="8 9">
    <name type="scientific">Breznakibacter xylanolyticus</name>
    <dbReference type="NCBI Taxonomy" id="990"/>
    <lineage>
        <taxon>Bacteria</taxon>
        <taxon>Pseudomonadati</taxon>
        <taxon>Bacteroidota</taxon>
        <taxon>Bacteroidia</taxon>
        <taxon>Marinilabiliales</taxon>
        <taxon>Marinilabiliaceae</taxon>
        <taxon>Breznakibacter</taxon>
    </lineage>
</organism>
<evidence type="ECO:0000256" key="4">
    <source>
        <dbReference type="ARBA" id="ARBA00022679"/>
    </source>
</evidence>
<dbReference type="InterPro" id="IPR036890">
    <property type="entry name" value="HATPase_C_sf"/>
</dbReference>
<accession>A0A2W7NVE8</accession>
<dbReference type="EMBL" id="QKZK01000010">
    <property type="protein sequence ID" value="PZX17286.1"/>
    <property type="molecule type" value="Genomic_DNA"/>
</dbReference>
<dbReference type="EC" id="2.7.13.3" evidence="2"/>
<dbReference type="InterPro" id="IPR005467">
    <property type="entry name" value="His_kinase_dom"/>
</dbReference>
<dbReference type="OrthoDB" id="9766459at2"/>
<dbReference type="Pfam" id="PF00512">
    <property type="entry name" value="HisKA"/>
    <property type="match status" value="1"/>
</dbReference>
<dbReference type="SUPFAM" id="SSF47384">
    <property type="entry name" value="Homodimeric domain of signal transducing histidine kinase"/>
    <property type="match status" value="1"/>
</dbReference>
<dbReference type="SUPFAM" id="SSF55874">
    <property type="entry name" value="ATPase domain of HSP90 chaperone/DNA topoisomerase II/histidine kinase"/>
    <property type="match status" value="1"/>
</dbReference>
<evidence type="ECO:0000259" key="7">
    <source>
        <dbReference type="PROSITE" id="PS50109"/>
    </source>
</evidence>
<reference evidence="8 9" key="1">
    <citation type="submission" date="2018-06" db="EMBL/GenBank/DDBJ databases">
        <title>Genomic Encyclopedia of Archaeal and Bacterial Type Strains, Phase II (KMG-II): from individual species to whole genera.</title>
        <authorList>
            <person name="Goeker M."/>
        </authorList>
    </citation>
    <scope>NUCLEOTIDE SEQUENCE [LARGE SCALE GENOMIC DNA]</scope>
    <source>
        <strain evidence="8 9">DSM 6779</strain>
    </source>
</reference>
<evidence type="ECO:0000256" key="5">
    <source>
        <dbReference type="ARBA" id="ARBA00022777"/>
    </source>
</evidence>
<dbReference type="Pfam" id="PF02518">
    <property type="entry name" value="HATPase_c"/>
    <property type="match status" value="1"/>
</dbReference>
<gene>
    <name evidence="8" type="ORF">LX69_01601</name>
</gene>
<sequence>MTEIHIPDCLHTTAQVYDHISDTIRAFIPKSIVIISQLDEKLNRSYVYNLTGLNMGLVNKLNAILGINPIGKTFHNVPDGDRFYFNLREFHKYNKSLYHFAGGQVPEWVCKSIETLFNIREIWCIGINHHNKPAGSVMVFTRHAVDNIHELEPYIHEASERIHRLIDQNHALLNIPSHPNEFTQAILRNISHEIRTPLNGILGMLEISDAYASADTEQRQELISSIWTNARTLTRTIENMVMASELETNAIRFNFAITTINQLIDRALTILNRIQRTVPNRNITLNIAHEMPIAKSELYLDKIRIDYVIEELLLNALKFSDEEIRISFATENDILVVSVIDSGIGMTEPEKKLVLKHFSKIHQEDKIYRGIGLGLTNANDIINRHMGNIRIDSTPGSGTTVSFCLPLYRNVRQQLHLGDNLPLCN</sequence>
<name>A0A2W7NVE8_9BACT</name>
<keyword evidence="3" id="KW-0597">Phosphoprotein</keyword>
<dbReference type="Proteomes" id="UP000249239">
    <property type="component" value="Unassembled WGS sequence"/>
</dbReference>
<feature type="domain" description="Histidine kinase" evidence="7">
    <location>
        <begin position="189"/>
        <end position="409"/>
    </location>
</feature>
<comment type="caution">
    <text evidence="8">The sequence shown here is derived from an EMBL/GenBank/DDBJ whole genome shotgun (WGS) entry which is preliminary data.</text>
</comment>
<keyword evidence="9" id="KW-1185">Reference proteome</keyword>
<comment type="catalytic activity">
    <reaction evidence="1">
        <text>ATP + protein L-histidine = ADP + protein N-phospho-L-histidine.</text>
        <dbReference type="EC" id="2.7.13.3"/>
    </reaction>
</comment>
<evidence type="ECO:0000256" key="1">
    <source>
        <dbReference type="ARBA" id="ARBA00000085"/>
    </source>
</evidence>
<dbReference type="PRINTS" id="PR00344">
    <property type="entry name" value="BCTRLSENSOR"/>
</dbReference>
<dbReference type="AlphaFoldDB" id="A0A2W7NVE8"/>
<keyword evidence="5" id="KW-0418">Kinase</keyword>
<keyword evidence="4" id="KW-0808">Transferase</keyword>
<dbReference type="PANTHER" id="PTHR43711:SF1">
    <property type="entry name" value="HISTIDINE KINASE 1"/>
    <property type="match status" value="1"/>
</dbReference>
<evidence type="ECO:0000256" key="2">
    <source>
        <dbReference type="ARBA" id="ARBA00012438"/>
    </source>
</evidence>
<dbReference type="Gene3D" id="1.10.287.130">
    <property type="match status" value="1"/>
</dbReference>
<dbReference type="PROSITE" id="PS50109">
    <property type="entry name" value="HIS_KIN"/>
    <property type="match status" value="1"/>
</dbReference>
<dbReference type="Gene3D" id="3.30.565.10">
    <property type="entry name" value="Histidine kinase-like ATPase, C-terminal domain"/>
    <property type="match status" value="1"/>
</dbReference>
<dbReference type="SMART" id="SM00387">
    <property type="entry name" value="HATPase_c"/>
    <property type="match status" value="1"/>
</dbReference>
<evidence type="ECO:0000256" key="3">
    <source>
        <dbReference type="ARBA" id="ARBA00022553"/>
    </source>
</evidence>
<proteinExistence type="predicted"/>
<dbReference type="InterPro" id="IPR003594">
    <property type="entry name" value="HATPase_dom"/>
</dbReference>
<protein>
    <recommendedName>
        <fullName evidence="2">histidine kinase</fullName>
        <ecNumber evidence="2">2.7.13.3</ecNumber>
    </recommendedName>
</protein>
<keyword evidence="6" id="KW-0902">Two-component regulatory system</keyword>
<dbReference type="PANTHER" id="PTHR43711">
    <property type="entry name" value="TWO-COMPONENT HISTIDINE KINASE"/>
    <property type="match status" value="1"/>
</dbReference>
<dbReference type="InterPro" id="IPR004358">
    <property type="entry name" value="Sig_transdc_His_kin-like_C"/>
</dbReference>
<dbReference type="GO" id="GO:0000155">
    <property type="term" value="F:phosphorelay sensor kinase activity"/>
    <property type="evidence" value="ECO:0007669"/>
    <property type="project" value="InterPro"/>
</dbReference>
<dbReference type="SMART" id="SM00388">
    <property type="entry name" value="HisKA"/>
    <property type="match status" value="1"/>
</dbReference>
<evidence type="ECO:0000313" key="8">
    <source>
        <dbReference type="EMBL" id="PZX17286.1"/>
    </source>
</evidence>
<dbReference type="RefSeq" id="WP_111445276.1">
    <property type="nucleotide sequence ID" value="NZ_QKZK01000010.1"/>
</dbReference>
<evidence type="ECO:0000313" key="9">
    <source>
        <dbReference type="Proteomes" id="UP000249239"/>
    </source>
</evidence>